<keyword evidence="1" id="KW-1133">Transmembrane helix</keyword>
<keyword evidence="3" id="KW-1185">Reference proteome</keyword>
<evidence type="ECO:0000256" key="1">
    <source>
        <dbReference type="SAM" id="Phobius"/>
    </source>
</evidence>
<feature type="transmembrane region" description="Helical" evidence="1">
    <location>
        <begin position="30"/>
        <end position="48"/>
    </location>
</feature>
<keyword evidence="1" id="KW-0812">Transmembrane</keyword>
<protein>
    <submittedName>
        <fullName evidence="2">Uncharacterized protein</fullName>
    </submittedName>
</protein>
<accession>A0ABT1Y761</accession>
<name>A0ABT1Y761_9FIRM</name>
<sequence length="112" mass="12567">MPIFSVIAYSALIIAIVSTFLAVKGKYQFYWISAMGIYIFSFLAGFSIGQLTVGLTFIPLILAMGHSFGWIKNKRHSIIFLCLGIIIGFLMVMLIGNMLFYPLFPLFNILSE</sequence>
<feature type="transmembrane region" description="Helical" evidence="1">
    <location>
        <begin position="6"/>
        <end position="23"/>
    </location>
</feature>
<dbReference type="Proteomes" id="UP001524944">
    <property type="component" value="Unassembled WGS sequence"/>
</dbReference>
<gene>
    <name evidence="2" type="ORF">NVS47_09490</name>
</gene>
<feature type="transmembrane region" description="Helical" evidence="1">
    <location>
        <begin position="54"/>
        <end position="71"/>
    </location>
</feature>
<organism evidence="2 3">
    <name type="scientific">Dehalobacterium formicoaceticum</name>
    <dbReference type="NCBI Taxonomy" id="51515"/>
    <lineage>
        <taxon>Bacteria</taxon>
        <taxon>Bacillati</taxon>
        <taxon>Bacillota</taxon>
        <taxon>Clostridia</taxon>
        <taxon>Eubacteriales</taxon>
        <taxon>Peptococcaceae</taxon>
        <taxon>Dehalobacterium</taxon>
    </lineage>
</organism>
<evidence type="ECO:0000313" key="3">
    <source>
        <dbReference type="Proteomes" id="UP001524944"/>
    </source>
</evidence>
<feature type="transmembrane region" description="Helical" evidence="1">
    <location>
        <begin position="78"/>
        <end position="104"/>
    </location>
</feature>
<reference evidence="2 3" key="1">
    <citation type="submission" date="2022-08" db="EMBL/GenBank/DDBJ databases">
        <title>Proteogenomics of the novel Dehalobacterium formicoaceticum strain EZ94 highlights a key role of methyltransferases during anaerobic dichloromethane degradation.</title>
        <authorList>
            <person name="Wasmund K."/>
        </authorList>
    </citation>
    <scope>NUCLEOTIDE SEQUENCE [LARGE SCALE GENOMIC DNA]</scope>
    <source>
        <strain evidence="2 3">EZ94</strain>
    </source>
</reference>
<comment type="caution">
    <text evidence="2">The sequence shown here is derived from an EMBL/GenBank/DDBJ whole genome shotgun (WGS) entry which is preliminary data.</text>
</comment>
<dbReference type="EMBL" id="JANPWE010000004">
    <property type="protein sequence ID" value="MCR6545739.1"/>
    <property type="molecule type" value="Genomic_DNA"/>
</dbReference>
<keyword evidence="1" id="KW-0472">Membrane</keyword>
<evidence type="ECO:0000313" key="2">
    <source>
        <dbReference type="EMBL" id="MCR6545739.1"/>
    </source>
</evidence>
<proteinExistence type="predicted"/>
<dbReference type="RefSeq" id="WP_257913302.1">
    <property type="nucleotide sequence ID" value="NZ_JANPWE010000004.1"/>
</dbReference>